<dbReference type="Gene3D" id="1.10.10.10">
    <property type="entry name" value="Winged helix-like DNA-binding domain superfamily/Winged helix DNA-binding domain"/>
    <property type="match status" value="1"/>
</dbReference>
<accession>A0ABY4WYP1</accession>
<comment type="similarity">
    <text evidence="1">In the C-terminal section; belongs to the class-I pyridoxal-phosphate-dependent aminotransferase family.</text>
</comment>
<evidence type="ECO:0000256" key="3">
    <source>
        <dbReference type="ARBA" id="ARBA00023015"/>
    </source>
</evidence>
<keyword evidence="2" id="KW-0663">Pyridoxal phosphate</keyword>
<dbReference type="SUPFAM" id="SSF53383">
    <property type="entry name" value="PLP-dependent transferases"/>
    <property type="match status" value="1"/>
</dbReference>
<dbReference type="SUPFAM" id="SSF46785">
    <property type="entry name" value="Winged helix' DNA-binding domain"/>
    <property type="match status" value="1"/>
</dbReference>
<dbReference type="InterPro" id="IPR015424">
    <property type="entry name" value="PyrdxlP-dep_Trfase"/>
</dbReference>
<dbReference type="Pfam" id="PF00155">
    <property type="entry name" value="Aminotran_1_2"/>
    <property type="match status" value="1"/>
</dbReference>
<keyword evidence="7" id="KW-0032">Aminotransferase</keyword>
<evidence type="ECO:0000313" key="7">
    <source>
        <dbReference type="EMBL" id="USH04100.1"/>
    </source>
</evidence>
<evidence type="ECO:0000256" key="2">
    <source>
        <dbReference type="ARBA" id="ARBA00022898"/>
    </source>
</evidence>
<evidence type="ECO:0000313" key="8">
    <source>
        <dbReference type="Proteomes" id="UP001056255"/>
    </source>
</evidence>
<dbReference type="CDD" id="cd00609">
    <property type="entry name" value="AAT_like"/>
    <property type="match status" value="1"/>
</dbReference>
<keyword evidence="4" id="KW-0238">DNA-binding</keyword>
<dbReference type="InterPro" id="IPR036390">
    <property type="entry name" value="WH_DNA-bd_sf"/>
</dbReference>
<dbReference type="InterPro" id="IPR015421">
    <property type="entry name" value="PyrdxlP-dep_Trfase_major"/>
</dbReference>
<dbReference type="InterPro" id="IPR051446">
    <property type="entry name" value="HTH_trans_reg/aminotransferase"/>
</dbReference>
<dbReference type="GO" id="GO:0008483">
    <property type="term" value="F:transaminase activity"/>
    <property type="evidence" value="ECO:0007669"/>
    <property type="project" value="UniProtKB-KW"/>
</dbReference>
<gene>
    <name evidence="7" type="ORF">K6Q96_07495</name>
</gene>
<organism evidence="7 8">
    <name type="scientific">Grimontia kaedaensis</name>
    <dbReference type="NCBI Taxonomy" id="2872157"/>
    <lineage>
        <taxon>Bacteria</taxon>
        <taxon>Pseudomonadati</taxon>
        <taxon>Pseudomonadota</taxon>
        <taxon>Gammaproteobacteria</taxon>
        <taxon>Vibrionales</taxon>
        <taxon>Vibrionaceae</taxon>
        <taxon>Grimontia</taxon>
    </lineage>
</organism>
<dbReference type="Proteomes" id="UP001056255">
    <property type="component" value="Chromosome I"/>
</dbReference>
<evidence type="ECO:0000259" key="6">
    <source>
        <dbReference type="PROSITE" id="PS50949"/>
    </source>
</evidence>
<dbReference type="CDD" id="cd07377">
    <property type="entry name" value="WHTH_GntR"/>
    <property type="match status" value="1"/>
</dbReference>
<dbReference type="SMART" id="SM00345">
    <property type="entry name" value="HTH_GNTR"/>
    <property type="match status" value="1"/>
</dbReference>
<keyword evidence="8" id="KW-1185">Reference proteome</keyword>
<protein>
    <submittedName>
        <fullName evidence="7">PLP-dependent aminotransferase family protein</fullName>
    </submittedName>
</protein>
<dbReference type="PANTHER" id="PTHR46577:SF1">
    <property type="entry name" value="HTH-TYPE TRANSCRIPTIONAL REGULATORY PROTEIN GABR"/>
    <property type="match status" value="1"/>
</dbReference>
<dbReference type="InterPro" id="IPR004839">
    <property type="entry name" value="Aminotransferase_I/II_large"/>
</dbReference>
<dbReference type="InterPro" id="IPR000524">
    <property type="entry name" value="Tscrpt_reg_HTH_GntR"/>
</dbReference>
<dbReference type="Gene3D" id="3.90.1150.10">
    <property type="entry name" value="Aspartate Aminotransferase, domain 1"/>
    <property type="match status" value="1"/>
</dbReference>
<name>A0ABY4WYP1_9GAMM</name>
<proteinExistence type="inferred from homology"/>
<dbReference type="RefSeq" id="WP_251879615.1">
    <property type="nucleotide sequence ID" value="NZ_CP082275.1"/>
</dbReference>
<dbReference type="InterPro" id="IPR036388">
    <property type="entry name" value="WH-like_DNA-bd_sf"/>
</dbReference>
<keyword evidence="7" id="KW-0808">Transferase</keyword>
<dbReference type="Gene3D" id="3.40.640.10">
    <property type="entry name" value="Type I PLP-dependent aspartate aminotransferase-like (Major domain)"/>
    <property type="match status" value="1"/>
</dbReference>
<feature type="domain" description="HTH gntR-type" evidence="6">
    <location>
        <begin position="3"/>
        <end position="71"/>
    </location>
</feature>
<reference evidence="7" key="1">
    <citation type="submission" date="2021-08" db="EMBL/GenBank/DDBJ databases">
        <authorList>
            <person name="Sakaguchi M."/>
            <person name="Kikuchi T."/>
            <person name="Urbanczyk H."/>
        </authorList>
    </citation>
    <scope>NUCLEOTIDE SEQUENCE</scope>
    <source>
        <strain evidence="7">020920N</strain>
    </source>
</reference>
<dbReference type="Pfam" id="PF00392">
    <property type="entry name" value="GntR"/>
    <property type="match status" value="1"/>
</dbReference>
<dbReference type="EMBL" id="CP082275">
    <property type="protein sequence ID" value="USH04100.1"/>
    <property type="molecule type" value="Genomic_DNA"/>
</dbReference>
<dbReference type="PANTHER" id="PTHR46577">
    <property type="entry name" value="HTH-TYPE TRANSCRIPTIONAL REGULATORY PROTEIN GABR"/>
    <property type="match status" value="1"/>
</dbReference>
<evidence type="ECO:0000256" key="5">
    <source>
        <dbReference type="ARBA" id="ARBA00023163"/>
    </source>
</evidence>
<keyword evidence="5" id="KW-0804">Transcription</keyword>
<evidence type="ECO:0000256" key="4">
    <source>
        <dbReference type="ARBA" id="ARBA00023125"/>
    </source>
</evidence>
<dbReference type="InterPro" id="IPR015422">
    <property type="entry name" value="PyrdxlP-dep_Trfase_small"/>
</dbReference>
<sequence length="448" mass="49118">MSNSKFRDIADVIEKRIVNGDYPPNTKLPTHRILADELSTTPVTVAKAYKLLADKGQLESFVGRGTFVCGHSELNQAIQAPKDEENTYNFSLLQPCLYKNVPSLQQAYRQTAEQLTPALIGYVEDSGHESHRLSGVAWAKKYGLKGGHSGNTLLTNGAQHALSLLIETLSKPGDTIAVESLTYPGILAIASLSGRSVVGIEMDHHGACPNALENVIKSHKPTLVVLVPSHQNPTGISMPESRKRAIADVINRHKTWLVEDDIYCFLDEQPIEPIANFAPDFTFHISALSKALSPAMRCGYIKVPDNKVDLLNAHIRANIWLSSPMNYAVATVLIESGEAFRIAEAQRVTAAERQILARNTLASLNGSVSSGYHIWLPLPQQWQPERFAMEAKNRGIIVTSGSYFVTNGGTSNHVRLSLMAISSEKRLESGLQALNELMSLDVKALFPY</sequence>
<dbReference type="PROSITE" id="PS50949">
    <property type="entry name" value="HTH_GNTR"/>
    <property type="match status" value="1"/>
</dbReference>
<keyword evidence="3" id="KW-0805">Transcription regulation</keyword>
<evidence type="ECO:0000256" key="1">
    <source>
        <dbReference type="ARBA" id="ARBA00005384"/>
    </source>
</evidence>